<evidence type="ECO:0000313" key="3">
    <source>
        <dbReference type="WBParaSite" id="sdigi.contig725.g9602.t1"/>
    </source>
</evidence>
<accession>A0A915Q1C0</accession>
<evidence type="ECO:0000256" key="1">
    <source>
        <dbReference type="SAM" id="MobiDB-lite"/>
    </source>
</evidence>
<feature type="region of interest" description="Disordered" evidence="1">
    <location>
        <begin position="1"/>
        <end position="37"/>
    </location>
</feature>
<dbReference type="AlphaFoldDB" id="A0A915Q1C0"/>
<proteinExistence type="predicted"/>
<evidence type="ECO:0000313" key="2">
    <source>
        <dbReference type="Proteomes" id="UP000887581"/>
    </source>
</evidence>
<dbReference type="Proteomes" id="UP000887581">
    <property type="component" value="Unplaced"/>
</dbReference>
<sequence length="68" mass="7442">MAANGSISRIISLKKRKNGDEDEDEDEEEEGGREKKEVGRFDSIIAIAIVLDSNHLDSARPNSLATLS</sequence>
<reference evidence="3" key="1">
    <citation type="submission" date="2022-11" db="UniProtKB">
        <authorList>
            <consortium name="WormBaseParasite"/>
        </authorList>
    </citation>
    <scope>IDENTIFICATION</scope>
</reference>
<dbReference type="WBParaSite" id="sdigi.contig725.g9602.t1">
    <property type="protein sequence ID" value="sdigi.contig725.g9602.t1"/>
    <property type="gene ID" value="sdigi.contig725.g9602"/>
</dbReference>
<keyword evidence="2" id="KW-1185">Reference proteome</keyword>
<feature type="compositionally biased region" description="Acidic residues" evidence="1">
    <location>
        <begin position="20"/>
        <end position="31"/>
    </location>
</feature>
<name>A0A915Q1C0_9BILA</name>
<protein>
    <submittedName>
        <fullName evidence="3">Uncharacterized protein</fullName>
    </submittedName>
</protein>
<organism evidence="2 3">
    <name type="scientific">Setaria digitata</name>
    <dbReference type="NCBI Taxonomy" id="48799"/>
    <lineage>
        <taxon>Eukaryota</taxon>
        <taxon>Metazoa</taxon>
        <taxon>Ecdysozoa</taxon>
        <taxon>Nematoda</taxon>
        <taxon>Chromadorea</taxon>
        <taxon>Rhabditida</taxon>
        <taxon>Spirurina</taxon>
        <taxon>Spiruromorpha</taxon>
        <taxon>Filarioidea</taxon>
        <taxon>Setariidae</taxon>
        <taxon>Setaria</taxon>
    </lineage>
</organism>